<keyword evidence="4 12" id="KW-0812">Transmembrane</keyword>
<evidence type="ECO:0000256" key="2">
    <source>
        <dbReference type="ARBA" id="ARBA00010663"/>
    </source>
</evidence>
<evidence type="ECO:0000256" key="7">
    <source>
        <dbReference type="ARBA" id="ARBA00023136"/>
    </source>
</evidence>
<sequence length="385" mass="43772">MEDYINTTFFTADNSTNNTDSEDSYSETALHVAVGVVFSLITICGFVGNVLVLVVVAVNQQMRNTTNILIMNLAVADLSFIILCVPFTALSYIYSYWPFGKLFCSLMYYVVHVTAWASVWTLVLMSLDRYLAVVHAVKSMTIRTQKNTIIAIAILWAIILAVNIPSFLQYNLKYYEYEGEERARCADWTLQLSPNVPTETEAFYWCFFIFAYAVPLLIVCTLYFLMLRRLLCGRSVGTRSAESTRAKKKVTRMVVVVVVIFALCWLPIQILFLVRLKSVPEGSNFTLQLVFLVWQIIGICLAYMNSCVNPILYAFFSQNFRKAFAKIICCGRAPVSLRVEFERTSFHRNDLNDEARQQLNIDCQKDNGTCTNGRTYVTGVEDEGL</sequence>
<dbReference type="GeneID" id="106162656"/>
<keyword evidence="11 12" id="KW-0807">Transducer</keyword>
<protein>
    <submittedName>
        <fullName evidence="16 17">Allatostatin-A receptor</fullName>
    </submittedName>
</protein>
<keyword evidence="10" id="KW-0325">Glycoprotein</keyword>
<keyword evidence="3" id="KW-1003">Cell membrane</keyword>
<evidence type="ECO:0000313" key="15">
    <source>
        <dbReference type="Proteomes" id="UP000085678"/>
    </source>
</evidence>
<evidence type="ECO:0000256" key="13">
    <source>
        <dbReference type="SAM" id="Phobius"/>
    </source>
</evidence>
<evidence type="ECO:0000259" key="14">
    <source>
        <dbReference type="PROSITE" id="PS50262"/>
    </source>
</evidence>
<dbReference type="KEGG" id="lak:106162656"/>
<feature type="transmembrane region" description="Helical" evidence="13">
    <location>
        <begin position="106"/>
        <end position="127"/>
    </location>
</feature>
<dbReference type="GO" id="GO:0004983">
    <property type="term" value="F:neuropeptide Y receptor activity"/>
    <property type="evidence" value="ECO:0007669"/>
    <property type="project" value="InterPro"/>
</dbReference>
<feature type="transmembrane region" description="Helical" evidence="13">
    <location>
        <begin position="202"/>
        <end position="225"/>
    </location>
</feature>
<dbReference type="RefSeq" id="XP_013395457.1">
    <property type="nucleotide sequence ID" value="XM_013540003.1"/>
</dbReference>
<dbReference type="Proteomes" id="UP000085678">
    <property type="component" value="Unplaced"/>
</dbReference>
<evidence type="ECO:0000313" key="17">
    <source>
        <dbReference type="RefSeq" id="XP_013395453.1"/>
    </source>
</evidence>
<dbReference type="RefSeq" id="XP_013395455.1">
    <property type="nucleotide sequence ID" value="XM_013540001.1"/>
</dbReference>
<evidence type="ECO:0000313" key="16">
    <source>
        <dbReference type="RefSeq" id="XP_013395451.1"/>
    </source>
</evidence>
<evidence type="ECO:0000313" key="19">
    <source>
        <dbReference type="RefSeq" id="XP_013395455.1"/>
    </source>
</evidence>
<gene>
    <name evidence="16 17 18 19 20 21 22" type="primary">LOC106162656</name>
</gene>
<evidence type="ECO:0000313" key="20">
    <source>
        <dbReference type="RefSeq" id="XP_013395456.1"/>
    </source>
</evidence>
<evidence type="ECO:0000313" key="22">
    <source>
        <dbReference type="RefSeq" id="XP_013395458.1"/>
    </source>
</evidence>
<dbReference type="SUPFAM" id="SSF81321">
    <property type="entry name" value="Family A G protein-coupled receptor-like"/>
    <property type="match status" value="1"/>
</dbReference>
<keyword evidence="8" id="KW-1015">Disulfide bond</keyword>
<dbReference type="PRINTS" id="PR00237">
    <property type="entry name" value="GPCRRHODOPSN"/>
</dbReference>
<accession>A0A1S3IB11</accession>
<evidence type="ECO:0000256" key="4">
    <source>
        <dbReference type="ARBA" id="ARBA00022692"/>
    </source>
</evidence>
<organism evidence="15 19">
    <name type="scientific">Lingula anatina</name>
    <name type="common">Brachiopod</name>
    <name type="synonym">Lingula unguis</name>
    <dbReference type="NCBI Taxonomy" id="7574"/>
    <lineage>
        <taxon>Eukaryota</taxon>
        <taxon>Metazoa</taxon>
        <taxon>Spiralia</taxon>
        <taxon>Lophotrochozoa</taxon>
        <taxon>Brachiopoda</taxon>
        <taxon>Linguliformea</taxon>
        <taxon>Lingulata</taxon>
        <taxon>Lingulida</taxon>
        <taxon>Linguloidea</taxon>
        <taxon>Lingulidae</taxon>
        <taxon>Lingula</taxon>
    </lineage>
</organism>
<dbReference type="PRINTS" id="PR01012">
    <property type="entry name" value="NRPEPTIDEYR"/>
</dbReference>
<evidence type="ECO:0000256" key="8">
    <source>
        <dbReference type="ARBA" id="ARBA00023157"/>
    </source>
</evidence>
<keyword evidence="7 13" id="KW-0472">Membrane</keyword>
<keyword evidence="15" id="KW-1185">Reference proteome</keyword>
<dbReference type="InterPro" id="IPR000611">
    <property type="entry name" value="NPY_rcpt"/>
</dbReference>
<proteinExistence type="inferred from homology"/>
<name>A0A1S3IB11_LINAN</name>
<dbReference type="PANTHER" id="PTHR45695:SF23">
    <property type="entry name" value="GALANIN-LIKE G-PROTEIN COUPLED RECEPTOR NPR-9"/>
    <property type="match status" value="1"/>
</dbReference>
<dbReference type="PROSITE" id="PS50262">
    <property type="entry name" value="G_PROTEIN_RECEP_F1_2"/>
    <property type="match status" value="1"/>
</dbReference>
<dbReference type="InterPro" id="IPR017452">
    <property type="entry name" value="GPCR_Rhodpsn_7TM"/>
</dbReference>
<feature type="transmembrane region" description="Helical" evidence="13">
    <location>
        <begin position="70"/>
        <end position="94"/>
    </location>
</feature>
<dbReference type="AlphaFoldDB" id="A0A1S3IB11"/>
<evidence type="ECO:0000256" key="6">
    <source>
        <dbReference type="ARBA" id="ARBA00023040"/>
    </source>
</evidence>
<keyword evidence="9 12" id="KW-0675">Receptor</keyword>
<dbReference type="RefSeq" id="XP_013395451.1">
    <property type="nucleotide sequence ID" value="XM_013539997.1"/>
</dbReference>
<dbReference type="GO" id="GO:0005886">
    <property type="term" value="C:plasma membrane"/>
    <property type="evidence" value="ECO:0007669"/>
    <property type="project" value="UniProtKB-SubCell"/>
</dbReference>
<dbReference type="OrthoDB" id="2132067at2759"/>
<reference evidence="16 17" key="1">
    <citation type="submission" date="2025-04" db="UniProtKB">
        <authorList>
            <consortium name="RefSeq"/>
        </authorList>
    </citation>
    <scope>IDENTIFICATION</scope>
    <source>
        <tissue evidence="16 17">Gonads</tissue>
    </source>
</reference>
<dbReference type="Gene3D" id="1.20.1070.10">
    <property type="entry name" value="Rhodopsin 7-helix transmembrane proteins"/>
    <property type="match status" value="1"/>
</dbReference>
<dbReference type="InterPro" id="IPR000276">
    <property type="entry name" value="GPCR_Rhodpsn"/>
</dbReference>
<dbReference type="Pfam" id="PF00001">
    <property type="entry name" value="7tm_1"/>
    <property type="match status" value="1"/>
</dbReference>
<feature type="transmembrane region" description="Helical" evidence="13">
    <location>
        <begin position="292"/>
        <end position="316"/>
    </location>
</feature>
<dbReference type="RefSeq" id="XP_013395453.1">
    <property type="nucleotide sequence ID" value="XM_013539999.1"/>
</dbReference>
<dbReference type="RefSeq" id="XP_013395454.1">
    <property type="nucleotide sequence ID" value="XM_013540000.1"/>
</dbReference>
<dbReference type="PANTHER" id="PTHR45695">
    <property type="entry name" value="LEUCOKININ RECEPTOR-RELATED"/>
    <property type="match status" value="1"/>
</dbReference>
<keyword evidence="6 12" id="KW-0297">G-protein coupled receptor</keyword>
<evidence type="ECO:0000256" key="1">
    <source>
        <dbReference type="ARBA" id="ARBA00004651"/>
    </source>
</evidence>
<evidence type="ECO:0000256" key="11">
    <source>
        <dbReference type="ARBA" id="ARBA00023224"/>
    </source>
</evidence>
<dbReference type="RefSeq" id="XP_013395456.1">
    <property type="nucleotide sequence ID" value="XM_013540002.1"/>
</dbReference>
<dbReference type="RefSeq" id="XP_013395458.1">
    <property type="nucleotide sequence ID" value="XM_013540004.1"/>
</dbReference>
<feature type="transmembrane region" description="Helical" evidence="13">
    <location>
        <begin position="253"/>
        <end position="272"/>
    </location>
</feature>
<evidence type="ECO:0000256" key="3">
    <source>
        <dbReference type="ARBA" id="ARBA00022475"/>
    </source>
</evidence>
<feature type="domain" description="G-protein coupled receptors family 1 profile" evidence="14">
    <location>
        <begin position="48"/>
        <end position="313"/>
    </location>
</feature>
<evidence type="ECO:0000313" key="21">
    <source>
        <dbReference type="RefSeq" id="XP_013395457.1"/>
    </source>
</evidence>
<feature type="transmembrane region" description="Helical" evidence="13">
    <location>
        <begin position="29"/>
        <end position="58"/>
    </location>
</feature>
<evidence type="ECO:0000256" key="9">
    <source>
        <dbReference type="ARBA" id="ARBA00023170"/>
    </source>
</evidence>
<comment type="similarity">
    <text evidence="2 12">Belongs to the G-protein coupled receptor 1 family.</text>
</comment>
<dbReference type="SMART" id="SM01381">
    <property type="entry name" value="7TM_GPCR_Srsx"/>
    <property type="match status" value="1"/>
</dbReference>
<keyword evidence="5 13" id="KW-1133">Transmembrane helix</keyword>
<evidence type="ECO:0000313" key="18">
    <source>
        <dbReference type="RefSeq" id="XP_013395454.1"/>
    </source>
</evidence>
<feature type="transmembrane region" description="Helical" evidence="13">
    <location>
        <begin position="148"/>
        <end position="168"/>
    </location>
</feature>
<evidence type="ECO:0000256" key="12">
    <source>
        <dbReference type="RuleBase" id="RU000688"/>
    </source>
</evidence>
<dbReference type="PROSITE" id="PS00237">
    <property type="entry name" value="G_PROTEIN_RECEP_F1_1"/>
    <property type="match status" value="1"/>
</dbReference>
<evidence type="ECO:0000256" key="10">
    <source>
        <dbReference type="ARBA" id="ARBA00023180"/>
    </source>
</evidence>
<evidence type="ECO:0000256" key="5">
    <source>
        <dbReference type="ARBA" id="ARBA00022989"/>
    </source>
</evidence>
<comment type="subcellular location">
    <subcellularLocation>
        <location evidence="1">Cell membrane</location>
        <topology evidence="1">Multi-pass membrane protein</topology>
    </subcellularLocation>
</comment>